<feature type="region of interest" description="Disordered" evidence="1">
    <location>
        <begin position="44"/>
        <end position="66"/>
    </location>
</feature>
<name>A0A0C4E6J5_MAGP6</name>
<dbReference type="EnsemblFungi" id="MAPG_08137T0">
    <property type="protein sequence ID" value="MAPG_08137T0"/>
    <property type="gene ID" value="MAPG_08137"/>
</dbReference>
<dbReference type="Proteomes" id="UP000011715">
    <property type="component" value="Unassembled WGS sequence"/>
</dbReference>
<gene>
    <name evidence="2" type="ORF">MAPG_08137</name>
</gene>
<sequence length="112" mass="12695">MSRAEVPLYFYLKDTRVVRYLEESPARPLLLLVRAQENRTTEKIGTAPDRHHPNVQSGIAGAPGRTGYASIHRRTVNRLLWPQCVLKTSPRNKNRRRVIPNEVGIANLKGKG</sequence>
<dbReference type="EMBL" id="GL876972">
    <property type="protein sequence ID" value="KLU89163.1"/>
    <property type="molecule type" value="Genomic_DNA"/>
</dbReference>
<dbReference type="AlphaFoldDB" id="A0A0C4E6J5"/>
<evidence type="ECO:0000313" key="4">
    <source>
        <dbReference type="Proteomes" id="UP000011715"/>
    </source>
</evidence>
<reference evidence="2" key="3">
    <citation type="submission" date="2011-03" db="EMBL/GenBank/DDBJ databases">
        <title>Annotation of Magnaporthe poae ATCC 64411.</title>
        <authorList>
            <person name="Ma L.-J."/>
            <person name="Dead R."/>
            <person name="Young S.K."/>
            <person name="Zeng Q."/>
            <person name="Gargeya S."/>
            <person name="Fitzgerald M."/>
            <person name="Haas B."/>
            <person name="Abouelleil A."/>
            <person name="Alvarado L."/>
            <person name="Arachchi H.M."/>
            <person name="Berlin A."/>
            <person name="Brown A."/>
            <person name="Chapman S.B."/>
            <person name="Chen Z."/>
            <person name="Dunbar C."/>
            <person name="Freedman E."/>
            <person name="Gearin G."/>
            <person name="Gellesch M."/>
            <person name="Goldberg J."/>
            <person name="Griggs A."/>
            <person name="Gujja S."/>
            <person name="Heiman D."/>
            <person name="Howarth C."/>
            <person name="Larson L."/>
            <person name="Lui A."/>
            <person name="MacDonald P.J.P."/>
            <person name="Mehta T."/>
            <person name="Montmayeur A."/>
            <person name="Murphy C."/>
            <person name="Neiman D."/>
            <person name="Pearson M."/>
            <person name="Priest M."/>
            <person name="Roberts A."/>
            <person name="Saif S."/>
            <person name="Shea T."/>
            <person name="Shenoy N."/>
            <person name="Sisk P."/>
            <person name="Stolte C."/>
            <person name="Sykes S."/>
            <person name="Yandava C."/>
            <person name="Wortman J."/>
            <person name="Nusbaum C."/>
            <person name="Birren B."/>
        </authorList>
    </citation>
    <scope>NUCLEOTIDE SEQUENCE</scope>
    <source>
        <strain evidence="2">ATCC 64411</strain>
    </source>
</reference>
<protein>
    <submittedName>
        <fullName evidence="2 3">Uncharacterized protein</fullName>
    </submittedName>
</protein>
<reference evidence="4" key="2">
    <citation type="submission" date="2010-05" db="EMBL/GenBank/DDBJ databases">
        <title>The genome sequence of Magnaporthe poae strain ATCC 64411.</title>
        <authorList>
            <person name="Ma L.-J."/>
            <person name="Dead R."/>
            <person name="Young S."/>
            <person name="Zeng Q."/>
            <person name="Koehrsen M."/>
            <person name="Alvarado L."/>
            <person name="Berlin A."/>
            <person name="Chapman S.B."/>
            <person name="Chen Z."/>
            <person name="Freedman E."/>
            <person name="Gellesch M."/>
            <person name="Goldberg J."/>
            <person name="Griggs A."/>
            <person name="Gujja S."/>
            <person name="Heilman E.R."/>
            <person name="Heiman D."/>
            <person name="Hepburn T."/>
            <person name="Howarth C."/>
            <person name="Jen D."/>
            <person name="Larson L."/>
            <person name="Mehta T."/>
            <person name="Neiman D."/>
            <person name="Pearson M."/>
            <person name="Roberts A."/>
            <person name="Saif S."/>
            <person name="Shea T."/>
            <person name="Shenoy N."/>
            <person name="Sisk P."/>
            <person name="Stolte C."/>
            <person name="Sykes S."/>
            <person name="Walk T."/>
            <person name="White J."/>
            <person name="Yandava C."/>
            <person name="Haas B."/>
            <person name="Nusbaum C."/>
            <person name="Birren B."/>
        </authorList>
    </citation>
    <scope>NUCLEOTIDE SEQUENCE [LARGE SCALE GENOMIC DNA]</scope>
    <source>
        <strain evidence="4">ATCC 64411 / 73-15</strain>
    </source>
</reference>
<reference evidence="3" key="5">
    <citation type="submission" date="2015-06" db="UniProtKB">
        <authorList>
            <consortium name="EnsemblFungi"/>
        </authorList>
    </citation>
    <scope>IDENTIFICATION</scope>
    <source>
        <strain evidence="3">ATCC 64411</strain>
    </source>
</reference>
<reference evidence="3" key="4">
    <citation type="journal article" date="2015" name="G3 (Bethesda)">
        <title>Genome sequences of three phytopathogenic species of the Magnaporthaceae family of fungi.</title>
        <authorList>
            <person name="Okagaki L.H."/>
            <person name="Nunes C.C."/>
            <person name="Sailsbery J."/>
            <person name="Clay B."/>
            <person name="Brown D."/>
            <person name="John T."/>
            <person name="Oh Y."/>
            <person name="Young N."/>
            <person name="Fitzgerald M."/>
            <person name="Haas B.J."/>
            <person name="Zeng Q."/>
            <person name="Young S."/>
            <person name="Adiconis X."/>
            <person name="Fan L."/>
            <person name="Levin J.Z."/>
            <person name="Mitchell T.K."/>
            <person name="Okubara P.A."/>
            <person name="Farman M.L."/>
            <person name="Kohn L.M."/>
            <person name="Birren B."/>
            <person name="Ma L.-J."/>
            <person name="Dean R.A."/>
        </authorList>
    </citation>
    <scope>NUCLEOTIDE SEQUENCE</scope>
    <source>
        <strain evidence="3">ATCC 64411 / 73-15</strain>
    </source>
</reference>
<organism evidence="3 4">
    <name type="scientific">Magnaporthiopsis poae (strain ATCC 64411 / 73-15)</name>
    <name type="common">Kentucky bluegrass fungus</name>
    <name type="synonym">Magnaporthe poae</name>
    <dbReference type="NCBI Taxonomy" id="644358"/>
    <lineage>
        <taxon>Eukaryota</taxon>
        <taxon>Fungi</taxon>
        <taxon>Dikarya</taxon>
        <taxon>Ascomycota</taxon>
        <taxon>Pezizomycotina</taxon>
        <taxon>Sordariomycetes</taxon>
        <taxon>Sordariomycetidae</taxon>
        <taxon>Magnaporthales</taxon>
        <taxon>Magnaporthaceae</taxon>
        <taxon>Magnaporthiopsis</taxon>
    </lineage>
</organism>
<keyword evidence="4" id="KW-1185">Reference proteome</keyword>
<dbReference type="VEuPathDB" id="FungiDB:MAPG_08137"/>
<evidence type="ECO:0000313" key="2">
    <source>
        <dbReference type="EMBL" id="KLU89163.1"/>
    </source>
</evidence>
<accession>A0A0C4E6J5</accession>
<evidence type="ECO:0000313" key="3">
    <source>
        <dbReference type="EnsemblFungi" id="MAPG_08137T0"/>
    </source>
</evidence>
<proteinExistence type="predicted"/>
<dbReference type="EMBL" id="ADBL01001966">
    <property type="status" value="NOT_ANNOTATED_CDS"/>
    <property type="molecule type" value="Genomic_DNA"/>
</dbReference>
<reference evidence="2" key="1">
    <citation type="submission" date="2010-05" db="EMBL/GenBank/DDBJ databases">
        <title>The Genome Sequence of Magnaporthe poae strain ATCC 64411.</title>
        <authorList>
            <consortium name="The Broad Institute Genome Sequencing Platform"/>
            <consortium name="Broad Institute Genome Sequencing Center for Infectious Disease"/>
            <person name="Ma L.-J."/>
            <person name="Dead R."/>
            <person name="Young S."/>
            <person name="Zeng Q."/>
            <person name="Koehrsen M."/>
            <person name="Alvarado L."/>
            <person name="Berlin A."/>
            <person name="Chapman S.B."/>
            <person name="Chen Z."/>
            <person name="Freedman E."/>
            <person name="Gellesch M."/>
            <person name="Goldberg J."/>
            <person name="Griggs A."/>
            <person name="Gujja S."/>
            <person name="Heilman E.R."/>
            <person name="Heiman D."/>
            <person name="Hepburn T."/>
            <person name="Howarth C."/>
            <person name="Jen D."/>
            <person name="Larson L."/>
            <person name="Mehta T."/>
            <person name="Neiman D."/>
            <person name="Pearson M."/>
            <person name="Roberts A."/>
            <person name="Saif S."/>
            <person name="Shea T."/>
            <person name="Shenoy N."/>
            <person name="Sisk P."/>
            <person name="Stolte C."/>
            <person name="Sykes S."/>
            <person name="Walk T."/>
            <person name="White J."/>
            <person name="Yandava C."/>
            <person name="Haas B."/>
            <person name="Nusbaum C."/>
            <person name="Birren B."/>
        </authorList>
    </citation>
    <scope>NUCLEOTIDE SEQUENCE</scope>
    <source>
        <strain evidence="2">ATCC 64411</strain>
    </source>
</reference>
<evidence type="ECO:0000256" key="1">
    <source>
        <dbReference type="SAM" id="MobiDB-lite"/>
    </source>
</evidence>